<dbReference type="InterPro" id="IPR035260">
    <property type="entry name" value="Fin1"/>
</dbReference>
<reference evidence="2 3" key="1">
    <citation type="submission" date="2016-03" db="EMBL/GenBank/DDBJ databases">
        <authorList>
            <person name="Devillers H."/>
        </authorList>
    </citation>
    <scope>NUCLEOTIDE SEQUENCE [LARGE SCALE GENOMIC DNA]</scope>
    <source>
        <strain evidence="2">CBS 10888</strain>
    </source>
</reference>
<feature type="region of interest" description="Disordered" evidence="1">
    <location>
        <begin position="1"/>
        <end position="67"/>
    </location>
</feature>
<evidence type="ECO:0000313" key="3">
    <source>
        <dbReference type="Proteomes" id="UP000190274"/>
    </source>
</evidence>
<feature type="region of interest" description="Disordered" evidence="1">
    <location>
        <begin position="192"/>
        <end position="212"/>
    </location>
</feature>
<feature type="region of interest" description="Disordered" evidence="1">
    <location>
        <begin position="107"/>
        <end position="148"/>
    </location>
</feature>
<keyword evidence="3" id="KW-1185">Reference proteome</keyword>
<protein>
    <submittedName>
        <fullName evidence="2">LADA_0F02564g1_1</fullName>
    </submittedName>
</protein>
<feature type="compositionally biased region" description="Basic residues" evidence="1">
    <location>
        <begin position="201"/>
        <end position="212"/>
    </location>
</feature>
<dbReference type="AlphaFoldDB" id="A0A1G4JIE6"/>
<evidence type="ECO:0000256" key="1">
    <source>
        <dbReference type="SAM" id="MobiDB-lite"/>
    </source>
</evidence>
<accession>A0A1G4JIE6</accession>
<dbReference type="Proteomes" id="UP000190274">
    <property type="component" value="Chromosome F"/>
</dbReference>
<feature type="compositionally biased region" description="Polar residues" evidence="1">
    <location>
        <begin position="22"/>
        <end position="36"/>
    </location>
</feature>
<sequence length="257" mass="28636">MNDDDGDSRLRGSPSKNVFKRLSTSPVKKMSTNLNKSGIRASPLRRKPNWDHTIGFQTTPKRLKSPPYLQSFERSAGTVSVDRVHFSNDPNDESIKLSFPTSPVRTTYGNSVAPGGDGSLSRIRSRFSGGQRSPSKALDSARSTKSLQALSKSTRNLLPELQEHDSEINHITAVEDNSPNITRQNTLLNSALPPNRDRPNFKIKKPHSPHRHKTVKFEPITNEKEIKEQLTNISALLAKVMERQDQLEAKLNSIGHG</sequence>
<organism evidence="2 3">
    <name type="scientific">Lachancea dasiensis</name>
    <dbReference type="NCBI Taxonomy" id="1072105"/>
    <lineage>
        <taxon>Eukaryota</taxon>
        <taxon>Fungi</taxon>
        <taxon>Dikarya</taxon>
        <taxon>Ascomycota</taxon>
        <taxon>Saccharomycotina</taxon>
        <taxon>Saccharomycetes</taxon>
        <taxon>Saccharomycetales</taxon>
        <taxon>Saccharomycetaceae</taxon>
        <taxon>Lachancea</taxon>
    </lineage>
</organism>
<name>A0A1G4JIE6_9SACH</name>
<dbReference type="Pfam" id="PF17300">
    <property type="entry name" value="FIN1"/>
    <property type="match status" value="1"/>
</dbReference>
<gene>
    <name evidence="2" type="ORF">LADA_0F02564G</name>
</gene>
<proteinExistence type="predicted"/>
<evidence type="ECO:0000313" key="2">
    <source>
        <dbReference type="EMBL" id="SCU90214.1"/>
    </source>
</evidence>
<dbReference type="OrthoDB" id="4052026at2759"/>
<dbReference type="EMBL" id="LT598458">
    <property type="protein sequence ID" value="SCU90214.1"/>
    <property type="molecule type" value="Genomic_DNA"/>
</dbReference>
<dbReference type="STRING" id="1266660.A0A1G4JIE6"/>